<sequence length="477" mass="51623">MKNSYSLFAYLPLLFVLAGCQSSLPSESSRDNVSAADTSQPDSTLGSVALELLAEGFTNPLSMEQGPDGRYYVVDQPGVVYVIDTAGQLLDQPFLDLRDEIMDLKPAHEERGLLGLAFHPDYAANGRFFVHYSVPLRSGAPADYSHTKHLSEFRRDAADPLRADTGTERILLYVDEPQGNHNGGTLTFGPDGYLYLGLGDGGGANDTGTGHLADWYERNDGGNGQEQTQNLLGSIIRIDIDQGDPYGIPADNFLADREGVRETYATGLRNPYRFSFDRGGSNALFAADLGQDLWEEVDIIQSGGNYGWNVKEGTSCFNAASAKQPLADCPNQTPDGAPLIDPIVVLPHKDTLGYDGYGIAIIGGYVYRGGQFSELDGDYIFGMWTQHHDSPAGAIYTARNSGGGPYDVSEVSIRNAADRRRGRYINAFAQDTAGELYVLTSETPGPSGTTGKIYRMVPSSNYDYQPTEKSAGQQGSH</sequence>
<evidence type="ECO:0000256" key="1">
    <source>
        <dbReference type="SAM" id="SignalP"/>
    </source>
</evidence>
<organism evidence="3 4">
    <name type="scientific">Neolewinella maritima</name>
    <dbReference type="NCBI Taxonomy" id="1383882"/>
    <lineage>
        <taxon>Bacteria</taxon>
        <taxon>Pseudomonadati</taxon>
        <taxon>Bacteroidota</taxon>
        <taxon>Saprospiria</taxon>
        <taxon>Saprospirales</taxon>
        <taxon>Lewinellaceae</taxon>
        <taxon>Neolewinella</taxon>
    </lineage>
</organism>
<dbReference type="InterPro" id="IPR011042">
    <property type="entry name" value="6-blade_b-propeller_TolB-like"/>
</dbReference>
<reference evidence="3" key="1">
    <citation type="submission" date="2021-12" db="EMBL/GenBank/DDBJ databases">
        <authorList>
            <person name="Rodrigo-Torres L."/>
            <person name="Arahal R. D."/>
            <person name="Lucena T."/>
        </authorList>
    </citation>
    <scope>NUCLEOTIDE SEQUENCE</scope>
    <source>
        <strain evidence="3">CECT 8419</strain>
    </source>
</reference>
<evidence type="ECO:0000313" key="4">
    <source>
        <dbReference type="Proteomes" id="UP000837803"/>
    </source>
</evidence>
<feature type="signal peptide" evidence="1">
    <location>
        <begin position="1"/>
        <end position="18"/>
    </location>
</feature>
<proteinExistence type="predicted"/>
<dbReference type="PANTHER" id="PTHR19328:SF75">
    <property type="entry name" value="ALDOSE SUGAR DEHYDROGENASE YLII"/>
    <property type="match status" value="1"/>
</dbReference>
<dbReference type="RefSeq" id="WP_238752414.1">
    <property type="nucleotide sequence ID" value="NZ_CAKLPZ010000006.1"/>
</dbReference>
<evidence type="ECO:0000259" key="2">
    <source>
        <dbReference type="Pfam" id="PF07995"/>
    </source>
</evidence>
<comment type="caution">
    <text evidence="3">The sequence shown here is derived from an EMBL/GenBank/DDBJ whole genome shotgun (WGS) entry which is preliminary data.</text>
</comment>
<gene>
    <name evidence="3" type="ORF">LEM8419_03460</name>
</gene>
<keyword evidence="1" id="KW-0732">Signal</keyword>
<accession>A0ABN8F7L8</accession>
<dbReference type="InterPro" id="IPR012938">
    <property type="entry name" value="Glc/Sorbosone_DH"/>
</dbReference>
<dbReference type="PANTHER" id="PTHR19328">
    <property type="entry name" value="HEDGEHOG-INTERACTING PROTEIN"/>
    <property type="match status" value="1"/>
</dbReference>
<dbReference type="Proteomes" id="UP000837803">
    <property type="component" value="Unassembled WGS sequence"/>
</dbReference>
<name>A0ABN8F7L8_9BACT</name>
<dbReference type="Pfam" id="PF07995">
    <property type="entry name" value="GSDH"/>
    <property type="match status" value="1"/>
</dbReference>
<dbReference type="EMBL" id="CAKLPZ010000006">
    <property type="protein sequence ID" value="CAH1002586.1"/>
    <property type="molecule type" value="Genomic_DNA"/>
</dbReference>
<feature type="domain" description="Glucose/Sorbosone dehydrogenase" evidence="2">
    <location>
        <begin position="58"/>
        <end position="445"/>
    </location>
</feature>
<feature type="chain" id="PRO_5047238666" description="Glucose/Sorbosone dehydrogenase domain-containing protein" evidence="1">
    <location>
        <begin position="19"/>
        <end position="477"/>
    </location>
</feature>
<protein>
    <recommendedName>
        <fullName evidence="2">Glucose/Sorbosone dehydrogenase domain-containing protein</fullName>
    </recommendedName>
</protein>
<dbReference type="Gene3D" id="2.120.10.30">
    <property type="entry name" value="TolB, C-terminal domain"/>
    <property type="match status" value="1"/>
</dbReference>
<dbReference type="InterPro" id="IPR011041">
    <property type="entry name" value="Quinoprot_gluc/sorb_DH_b-prop"/>
</dbReference>
<dbReference type="SUPFAM" id="SSF50952">
    <property type="entry name" value="Soluble quinoprotein glucose dehydrogenase"/>
    <property type="match status" value="1"/>
</dbReference>
<dbReference type="PROSITE" id="PS51257">
    <property type="entry name" value="PROKAR_LIPOPROTEIN"/>
    <property type="match status" value="1"/>
</dbReference>
<keyword evidence="4" id="KW-1185">Reference proteome</keyword>
<evidence type="ECO:0000313" key="3">
    <source>
        <dbReference type="EMBL" id="CAH1002586.1"/>
    </source>
</evidence>